<dbReference type="GO" id="GO:0005737">
    <property type="term" value="C:cytoplasm"/>
    <property type="evidence" value="ECO:0007669"/>
    <property type="project" value="TreeGrafter"/>
</dbReference>
<organism evidence="13 14">
    <name type="scientific">Astatotilapia calliptera</name>
    <name type="common">Eastern happy</name>
    <name type="synonym">Chromis callipterus</name>
    <dbReference type="NCBI Taxonomy" id="8154"/>
    <lineage>
        <taxon>Eukaryota</taxon>
        <taxon>Metazoa</taxon>
        <taxon>Chordata</taxon>
        <taxon>Craniata</taxon>
        <taxon>Vertebrata</taxon>
        <taxon>Euteleostomi</taxon>
        <taxon>Actinopterygii</taxon>
        <taxon>Neopterygii</taxon>
        <taxon>Teleostei</taxon>
        <taxon>Neoteleostei</taxon>
        <taxon>Acanthomorphata</taxon>
        <taxon>Ovalentaria</taxon>
        <taxon>Cichlomorphae</taxon>
        <taxon>Cichliformes</taxon>
        <taxon>Cichlidae</taxon>
        <taxon>African cichlids</taxon>
        <taxon>Pseudocrenilabrinae</taxon>
        <taxon>Haplochromini</taxon>
        <taxon>Astatotilapia</taxon>
    </lineage>
</organism>
<proteinExistence type="inferred from homology"/>
<evidence type="ECO:0000256" key="11">
    <source>
        <dbReference type="PIRNR" id="PIRNR036893"/>
    </source>
</evidence>
<dbReference type="PANTHER" id="PTHR10612:SF15">
    <property type="entry name" value="APOLIPOPROTEIN D"/>
    <property type="match status" value="1"/>
</dbReference>
<keyword evidence="9" id="KW-0325">Glycoprotein</keyword>
<dbReference type="PIRSF" id="PIRSF036893">
    <property type="entry name" value="Lipocalin_ApoD"/>
    <property type="match status" value="1"/>
</dbReference>
<feature type="domain" description="Lipocalin/cytosolic fatty-acid binding" evidence="12">
    <location>
        <begin position="40"/>
        <end position="180"/>
    </location>
</feature>
<dbReference type="GO" id="GO:0006629">
    <property type="term" value="P:lipid metabolic process"/>
    <property type="evidence" value="ECO:0007669"/>
    <property type="project" value="TreeGrafter"/>
</dbReference>
<dbReference type="GO" id="GO:0008289">
    <property type="term" value="F:lipid binding"/>
    <property type="evidence" value="ECO:0007669"/>
    <property type="project" value="UniProtKB-KW"/>
</dbReference>
<dbReference type="PANTHER" id="PTHR10612">
    <property type="entry name" value="APOLIPOPROTEIN D"/>
    <property type="match status" value="1"/>
</dbReference>
<dbReference type="OMA" id="GECIQAN"/>
<keyword evidence="7" id="KW-0446">Lipid-binding</keyword>
<keyword evidence="10" id="KW-0873">Pyrrolidone carboxylic acid</keyword>
<evidence type="ECO:0000256" key="1">
    <source>
        <dbReference type="ARBA" id="ARBA00004613"/>
    </source>
</evidence>
<feature type="chain" id="PRO_5017856499" description="Apolipoprotein D" evidence="11">
    <location>
        <begin position="17"/>
        <end position="186"/>
    </location>
</feature>
<dbReference type="InterPro" id="IPR012674">
    <property type="entry name" value="Calycin"/>
</dbReference>
<keyword evidence="8" id="KW-1015">Disulfide bond</keyword>
<evidence type="ECO:0000256" key="8">
    <source>
        <dbReference type="ARBA" id="ARBA00023157"/>
    </source>
</evidence>
<dbReference type="AlphaFoldDB" id="A0A3P8P7T6"/>
<sequence length="186" mass="21358">MSPVYFLLLLVPVISAQTFHWGPCPTPKVQSDFILEPYLGEWYEIEKLPAYFAIGECIRANYSMREDGTVRVLTSQVLNVRNGGRWVVEGTAKVMEPKEPAKLGVQFTSFLPYSPYWVVSTDYTTYSVVYSCTDIFKRFHFNYAWIFSRSPTLPCVIVAYAKKLLNEEGINTSKMTYTDHNCELCN</sequence>
<dbReference type="GO" id="GO:0042246">
    <property type="term" value="P:tissue regeneration"/>
    <property type="evidence" value="ECO:0007669"/>
    <property type="project" value="InterPro"/>
</dbReference>
<dbReference type="Bgee" id="ENSACLG00000008937">
    <property type="expression patterns" value="Expressed in ovary and 2 other cell types or tissues"/>
</dbReference>
<dbReference type="InterPro" id="IPR002969">
    <property type="entry name" value="ApolipopD"/>
</dbReference>
<keyword evidence="5" id="KW-0964">Secreted</keyword>
<evidence type="ECO:0000256" key="7">
    <source>
        <dbReference type="ARBA" id="ARBA00023121"/>
    </source>
</evidence>
<evidence type="ECO:0000256" key="3">
    <source>
        <dbReference type="ARBA" id="ARBA00019890"/>
    </source>
</evidence>
<comment type="similarity">
    <text evidence="2 11">Belongs to the calycin superfamily. Lipocalin family.</text>
</comment>
<dbReference type="Proteomes" id="UP000265100">
    <property type="component" value="Chromosome 9"/>
</dbReference>
<evidence type="ECO:0000256" key="9">
    <source>
        <dbReference type="ARBA" id="ARBA00023180"/>
    </source>
</evidence>
<dbReference type="Ensembl" id="ENSACLT00000013400.2">
    <property type="protein sequence ID" value="ENSACLP00000013073.1"/>
    <property type="gene ID" value="ENSACLG00000008937.2"/>
</dbReference>
<feature type="signal peptide" evidence="11">
    <location>
        <begin position="1"/>
        <end position="16"/>
    </location>
</feature>
<dbReference type="Pfam" id="PF00061">
    <property type="entry name" value="Lipocalin"/>
    <property type="match status" value="1"/>
</dbReference>
<reference evidence="13" key="3">
    <citation type="submission" date="2025-09" db="UniProtKB">
        <authorList>
            <consortium name="Ensembl"/>
        </authorList>
    </citation>
    <scope>IDENTIFICATION</scope>
</reference>
<comment type="subcellular location">
    <subcellularLocation>
        <location evidence="1">Secreted</location>
    </subcellularLocation>
</comment>
<evidence type="ECO:0000313" key="14">
    <source>
        <dbReference type="Proteomes" id="UP000265100"/>
    </source>
</evidence>
<dbReference type="CDD" id="cd19437">
    <property type="entry name" value="lipocalin_apoD-like"/>
    <property type="match status" value="1"/>
</dbReference>
<dbReference type="PRINTS" id="PR01219">
    <property type="entry name" value="APOLIPOPROTD"/>
</dbReference>
<evidence type="ECO:0000256" key="5">
    <source>
        <dbReference type="ARBA" id="ARBA00022525"/>
    </source>
</evidence>
<dbReference type="GeneID" id="113029295"/>
<evidence type="ECO:0000256" key="6">
    <source>
        <dbReference type="ARBA" id="ARBA00022729"/>
    </source>
</evidence>
<dbReference type="GeneTree" id="ENSGT00510000046981"/>
<keyword evidence="6 11" id="KW-0732">Signal</keyword>
<dbReference type="InterPro" id="IPR000566">
    <property type="entry name" value="Lipocln_cytosolic_FA-bd_dom"/>
</dbReference>
<evidence type="ECO:0000259" key="12">
    <source>
        <dbReference type="Pfam" id="PF00061"/>
    </source>
</evidence>
<dbReference type="Gene3D" id="2.40.128.20">
    <property type="match status" value="1"/>
</dbReference>
<dbReference type="SUPFAM" id="SSF50814">
    <property type="entry name" value="Lipocalins"/>
    <property type="match status" value="1"/>
</dbReference>
<evidence type="ECO:0000313" key="13">
    <source>
        <dbReference type="Ensembl" id="ENSACLP00000013073.1"/>
    </source>
</evidence>
<dbReference type="FunFam" id="2.40.128.20:FF:000003">
    <property type="entry name" value="Apolipoprotein D"/>
    <property type="match status" value="1"/>
</dbReference>
<dbReference type="OrthoDB" id="565904at2759"/>
<reference evidence="13" key="2">
    <citation type="submission" date="2025-08" db="UniProtKB">
        <authorList>
            <consortium name="Ensembl"/>
        </authorList>
    </citation>
    <scope>IDENTIFICATION</scope>
</reference>
<evidence type="ECO:0000256" key="4">
    <source>
        <dbReference type="ARBA" id="ARBA00022448"/>
    </source>
</evidence>
<dbReference type="GO" id="GO:0000302">
    <property type="term" value="P:response to reactive oxygen species"/>
    <property type="evidence" value="ECO:0007669"/>
    <property type="project" value="TreeGrafter"/>
</dbReference>
<evidence type="ECO:0000256" key="10">
    <source>
        <dbReference type="ARBA" id="ARBA00023283"/>
    </source>
</evidence>
<dbReference type="GO" id="GO:0005576">
    <property type="term" value="C:extracellular region"/>
    <property type="evidence" value="ECO:0007669"/>
    <property type="project" value="UniProtKB-SubCell"/>
</dbReference>
<keyword evidence="14" id="KW-1185">Reference proteome</keyword>
<reference evidence="13" key="1">
    <citation type="submission" date="2018-05" db="EMBL/GenBank/DDBJ databases">
        <authorList>
            <person name="Datahose"/>
        </authorList>
    </citation>
    <scope>NUCLEOTIDE SEQUENCE</scope>
</reference>
<keyword evidence="4" id="KW-0813">Transport</keyword>
<evidence type="ECO:0000256" key="2">
    <source>
        <dbReference type="ARBA" id="ARBA00006889"/>
    </source>
</evidence>
<protein>
    <recommendedName>
        <fullName evidence="3">Apolipoprotein D</fullName>
    </recommendedName>
</protein>
<dbReference type="InterPro" id="IPR022271">
    <property type="entry name" value="Lipocalin_ApoD"/>
</dbReference>
<dbReference type="GO" id="GO:0006869">
    <property type="term" value="P:lipid transport"/>
    <property type="evidence" value="ECO:0007669"/>
    <property type="project" value="InterPro"/>
</dbReference>
<dbReference type="RefSeq" id="XP_026035884.1">
    <property type="nucleotide sequence ID" value="XM_026180099.1"/>
</dbReference>
<accession>A0A3P8P7T6</accession>
<name>A0A3P8P7T6_ASTCA</name>
<dbReference type="GO" id="GO:0007420">
    <property type="term" value="P:brain development"/>
    <property type="evidence" value="ECO:0007669"/>
    <property type="project" value="InterPro"/>
</dbReference>